<dbReference type="InterPro" id="IPR045076">
    <property type="entry name" value="MutS"/>
</dbReference>
<dbReference type="PANTHER" id="PTHR11361:SF20">
    <property type="entry name" value="MUTS PROTEIN HOMOLOG 5"/>
    <property type="match status" value="1"/>
</dbReference>
<dbReference type="PANTHER" id="PTHR11361">
    <property type="entry name" value="DNA MISMATCH REPAIR PROTEIN MUTS FAMILY MEMBER"/>
    <property type="match status" value="1"/>
</dbReference>
<dbReference type="Proteomes" id="UP000078544">
    <property type="component" value="Unassembled WGS sequence"/>
</dbReference>
<evidence type="ECO:0000256" key="2">
    <source>
        <dbReference type="ARBA" id="ARBA00022741"/>
    </source>
</evidence>
<dbReference type="InterPro" id="IPR000432">
    <property type="entry name" value="DNA_mismatch_repair_MutS_C"/>
</dbReference>
<protein>
    <submittedName>
        <fullName evidence="6">DNA mismatch repair protein MutS, C-terminal domain protein</fullName>
    </submittedName>
</protein>
<dbReference type="GO" id="GO:0005524">
    <property type="term" value="F:ATP binding"/>
    <property type="evidence" value="ECO:0007669"/>
    <property type="project" value="UniProtKB-KW"/>
</dbReference>
<dbReference type="SUPFAM" id="SSF52540">
    <property type="entry name" value="P-loop containing nucleoside triphosphate hydrolases"/>
    <property type="match status" value="1"/>
</dbReference>
<dbReference type="EMBL" id="AZGY01000010">
    <property type="protein sequence ID" value="KZZ94858.1"/>
    <property type="molecule type" value="Genomic_DNA"/>
</dbReference>
<evidence type="ECO:0000313" key="6">
    <source>
        <dbReference type="EMBL" id="KZZ94858.1"/>
    </source>
</evidence>
<dbReference type="AlphaFoldDB" id="A0A168B6C7"/>
<dbReference type="OrthoDB" id="29596at2759"/>
<dbReference type="Pfam" id="PF00488">
    <property type="entry name" value="MutS_V"/>
    <property type="match status" value="1"/>
</dbReference>
<reference evidence="6 7" key="1">
    <citation type="journal article" date="2016" name="Genome Biol. Evol.">
        <title>Divergent and convergent evolution of fungal pathogenicity.</title>
        <authorList>
            <person name="Shang Y."/>
            <person name="Xiao G."/>
            <person name="Zheng P."/>
            <person name="Cen K."/>
            <person name="Zhan S."/>
            <person name="Wang C."/>
        </authorList>
    </citation>
    <scope>NUCLEOTIDE SEQUENCE [LARGE SCALE GENOMIC DNA]</scope>
    <source>
        <strain evidence="6 7">RCEF 2490</strain>
    </source>
</reference>
<dbReference type="InterPro" id="IPR036187">
    <property type="entry name" value="DNA_mismatch_repair_MutS_sf"/>
</dbReference>
<dbReference type="SUPFAM" id="SSF48334">
    <property type="entry name" value="DNA repair protein MutS, domain III"/>
    <property type="match status" value="1"/>
</dbReference>
<dbReference type="GO" id="GO:0005634">
    <property type="term" value="C:nucleus"/>
    <property type="evidence" value="ECO:0007669"/>
    <property type="project" value="TreeGrafter"/>
</dbReference>
<dbReference type="GO" id="GO:0030983">
    <property type="term" value="F:mismatched DNA binding"/>
    <property type="evidence" value="ECO:0007669"/>
    <property type="project" value="InterPro"/>
</dbReference>
<dbReference type="SMART" id="SM00534">
    <property type="entry name" value="MUTSac"/>
    <property type="match status" value="1"/>
</dbReference>
<dbReference type="Gene3D" id="3.40.50.300">
    <property type="entry name" value="P-loop containing nucleotide triphosphate hydrolases"/>
    <property type="match status" value="1"/>
</dbReference>
<comment type="similarity">
    <text evidence="1">Belongs to the DNA mismatch repair MutS family.</text>
</comment>
<accession>A0A168B6C7</accession>
<dbReference type="PROSITE" id="PS00486">
    <property type="entry name" value="DNA_MISMATCH_REPAIR_2"/>
    <property type="match status" value="1"/>
</dbReference>
<evidence type="ECO:0000259" key="5">
    <source>
        <dbReference type="PROSITE" id="PS00486"/>
    </source>
</evidence>
<comment type="caution">
    <text evidence="6">The sequence shown here is derived from an EMBL/GenBank/DDBJ whole genome shotgun (WGS) entry which is preliminary data.</text>
</comment>
<dbReference type="GO" id="GO:0140664">
    <property type="term" value="F:ATP-dependent DNA damage sensor activity"/>
    <property type="evidence" value="ECO:0007669"/>
    <property type="project" value="InterPro"/>
</dbReference>
<dbReference type="Pfam" id="PF05192">
    <property type="entry name" value="MutS_III"/>
    <property type="match status" value="1"/>
</dbReference>
<dbReference type="GO" id="GO:0051026">
    <property type="term" value="P:chiasma assembly"/>
    <property type="evidence" value="ECO:0007669"/>
    <property type="project" value="TreeGrafter"/>
</dbReference>
<dbReference type="GO" id="GO:0006298">
    <property type="term" value="P:mismatch repair"/>
    <property type="evidence" value="ECO:0007669"/>
    <property type="project" value="InterPro"/>
</dbReference>
<feature type="domain" description="DNA mismatch repair proteins mutS family" evidence="5">
    <location>
        <begin position="686"/>
        <end position="702"/>
    </location>
</feature>
<dbReference type="Gene3D" id="1.10.1420.10">
    <property type="match status" value="1"/>
</dbReference>
<keyword evidence="3" id="KW-0067">ATP-binding</keyword>
<evidence type="ECO:0000256" key="4">
    <source>
        <dbReference type="ARBA" id="ARBA00023125"/>
    </source>
</evidence>
<keyword evidence="4" id="KW-0238">DNA-binding</keyword>
<dbReference type="STRING" id="1081109.A0A168B6C7"/>
<keyword evidence="2" id="KW-0547">Nucleotide-binding</keyword>
<evidence type="ECO:0000256" key="1">
    <source>
        <dbReference type="ARBA" id="ARBA00006271"/>
    </source>
</evidence>
<proteinExistence type="inferred from homology"/>
<evidence type="ECO:0000313" key="7">
    <source>
        <dbReference type="Proteomes" id="UP000078544"/>
    </source>
</evidence>
<name>A0A168B6C7_9HYPO</name>
<dbReference type="InterPro" id="IPR007696">
    <property type="entry name" value="DNA_mismatch_repair_MutS_core"/>
</dbReference>
<sequence length="862" mass="94589">MNFARRDVGRFQIGDRDEPDELSGSVLMALNSNDSVIGCALFDEGSGVLQLARDEPKVDMDVISRFVAHGHPSLILISSRAPKELRDGIHDCHGHSVRTISSSKFSASYALEKLTDLRVPLPTSLGFPSQISSQDRIRKQHHSNSIVGATPAATATEHDPNLNHIRQESIGCAGAILSELLRGSLSSNQGPSEGVGIGMRRIEGFSLSHFVSITPETLNSLQIFQGEHPSDQQWAINRYTALRADSLSIYGLFCSLAHTSQGKTKLRELLLRPVFDLEVIRSRQEATYLLLHPENRDRKDHIAETLRKTKNVASHIFSLRKGVTFSQGGQDFSASVWANVRTFVSQALKLRDHVNTLRGVDDCCLIRNVSLKLDEQSLLAAGGLLHDTIDFDRAHIRGLSMIRAGIDEELDRLLRQYDGLNDLLVKVAQSATNVTPTRAARNVWTCAFLPQLGFLLAINQHSEHSANEITSQLTTDSRWEQIFVADGIVYYKNDDMRLLDEQFGDVYCSIADREIEILQRLATQLLQYEDALLSASAACGDIDAVLAIALVAEKYRWNAPKLTTSSAIAIHQGRHPLQELLSQPFIANDCHLGDVQHTSGSESIGRCLVLTGPNQSGKSVYLKQVALIVYLAHIGSFVPAEAAVIGLTDQILTRLSAHESVCKHESAFAIDLGQLLRLIQHSTSRSLLVIDEFGKGTNPDDGSGLLAACISHFQSMSSKAPRCLLATHLREYFEGVHFFPNQDLQLAHLKVAGTLDSNIAGASITYLFQLCQGYGSSSLGSSCAAAHGVPQPIVERSEHLVSLLDQDEDISVPCAKLSASDEAKLQKAEHVARRFIEEDFHTTGGHRMTSHDLRHTLASCGR</sequence>
<gene>
    <name evidence="6" type="ORF">AAL_04969</name>
</gene>
<keyword evidence="7" id="KW-1185">Reference proteome</keyword>
<evidence type="ECO:0000256" key="3">
    <source>
        <dbReference type="ARBA" id="ARBA00022840"/>
    </source>
</evidence>
<organism evidence="6 7">
    <name type="scientific">Moelleriella libera RCEF 2490</name>
    <dbReference type="NCBI Taxonomy" id="1081109"/>
    <lineage>
        <taxon>Eukaryota</taxon>
        <taxon>Fungi</taxon>
        <taxon>Dikarya</taxon>
        <taxon>Ascomycota</taxon>
        <taxon>Pezizomycotina</taxon>
        <taxon>Sordariomycetes</taxon>
        <taxon>Hypocreomycetidae</taxon>
        <taxon>Hypocreales</taxon>
        <taxon>Clavicipitaceae</taxon>
        <taxon>Moelleriella</taxon>
    </lineage>
</organism>
<dbReference type="InterPro" id="IPR027417">
    <property type="entry name" value="P-loop_NTPase"/>
</dbReference>
<dbReference type="SMART" id="SM00533">
    <property type="entry name" value="MUTSd"/>
    <property type="match status" value="1"/>
</dbReference>